<evidence type="ECO:0000256" key="1">
    <source>
        <dbReference type="ARBA" id="ARBA00023015"/>
    </source>
</evidence>
<dbReference type="PANTHER" id="PTHR43537:SF5">
    <property type="entry name" value="UXU OPERON TRANSCRIPTIONAL REGULATOR"/>
    <property type="match status" value="1"/>
</dbReference>
<evidence type="ECO:0000256" key="4">
    <source>
        <dbReference type="SAM" id="MobiDB-lite"/>
    </source>
</evidence>
<evidence type="ECO:0000313" key="6">
    <source>
        <dbReference type="EMBL" id="GLB68261.1"/>
    </source>
</evidence>
<evidence type="ECO:0000256" key="3">
    <source>
        <dbReference type="ARBA" id="ARBA00023163"/>
    </source>
</evidence>
<name>A0ABQ5MWB9_9MICC</name>
<dbReference type="SUPFAM" id="SSF48008">
    <property type="entry name" value="GntR ligand-binding domain-like"/>
    <property type="match status" value="1"/>
</dbReference>
<gene>
    <name evidence="6" type="ORF">AHIS1636_27030</name>
</gene>
<keyword evidence="3" id="KW-0804">Transcription</keyword>
<evidence type="ECO:0000259" key="5">
    <source>
        <dbReference type="PROSITE" id="PS50949"/>
    </source>
</evidence>
<dbReference type="InterPro" id="IPR036388">
    <property type="entry name" value="WH-like_DNA-bd_sf"/>
</dbReference>
<sequence>MCSLRHDPLLVFSDRVDVLAESLRSQIEDGSLEPGAKLPSEREIAERYRLSRNTVREALRELEAVGLVHRRHGSGTYVSEEPFLAFTSSLTGGAGTGDSMNHVMDLRLVIEPGIAKRAAIRAKGQVSKLRSLLDSATEEAARQKPSNTALRKLDVEFHAELARLSRNPLLSELLAMSNDLMAPSRADEFLTLERVRSSVTWHRRILEAVMERDGDAAFNAMEEHLIDIKGHTEKRKAGPVPRLDKPDDPQEHSAPGS</sequence>
<protein>
    <submittedName>
        <fullName evidence="6">GntR family transcriptional regulator</fullName>
    </submittedName>
</protein>
<dbReference type="Pfam" id="PF07729">
    <property type="entry name" value="FCD"/>
    <property type="match status" value="1"/>
</dbReference>
<accession>A0ABQ5MWB9</accession>
<dbReference type="Proteomes" id="UP001209654">
    <property type="component" value="Unassembled WGS sequence"/>
</dbReference>
<dbReference type="SMART" id="SM00345">
    <property type="entry name" value="HTH_GNTR"/>
    <property type="match status" value="1"/>
</dbReference>
<dbReference type="Gene3D" id="1.20.120.530">
    <property type="entry name" value="GntR ligand-binding domain-like"/>
    <property type="match status" value="1"/>
</dbReference>
<dbReference type="InterPro" id="IPR036390">
    <property type="entry name" value="WH_DNA-bd_sf"/>
</dbReference>
<keyword evidence="7" id="KW-1185">Reference proteome</keyword>
<dbReference type="CDD" id="cd07377">
    <property type="entry name" value="WHTH_GntR"/>
    <property type="match status" value="1"/>
</dbReference>
<proteinExistence type="predicted"/>
<dbReference type="EMBL" id="BRVS01000014">
    <property type="protein sequence ID" value="GLB68261.1"/>
    <property type="molecule type" value="Genomic_DNA"/>
</dbReference>
<dbReference type="PROSITE" id="PS50949">
    <property type="entry name" value="HTH_GNTR"/>
    <property type="match status" value="1"/>
</dbReference>
<dbReference type="SMART" id="SM00895">
    <property type="entry name" value="FCD"/>
    <property type="match status" value="1"/>
</dbReference>
<keyword evidence="2" id="KW-0238">DNA-binding</keyword>
<dbReference type="Gene3D" id="1.10.10.10">
    <property type="entry name" value="Winged helix-like DNA-binding domain superfamily/Winged helix DNA-binding domain"/>
    <property type="match status" value="1"/>
</dbReference>
<evidence type="ECO:0000256" key="2">
    <source>
        <dbReference type="ARBA" id="ARBA00023125"/>
    </source>
</evidence>
<evidence type="ECO:0000313" key="7">
    <source>
        <dbReference type="Proteomes" id="UP001209654"/>
    </source>
</evidence>
<comment type="caution">
    <text evidence="6">The sequence shown here is derived from an EMBL/GenBank/DDBJ whole genome shotgun (WGS) entry which is preliminary data.</text>
</comment>
<feature type="compositionally biased region" description="Basic and acidic residues" evidence="4">
    <location>
        <begin position="242"/>
        <end position="251"/>
    </location>
</feature>
<dbReference type="Pfam" id="PF00392">
    <property type="entry name" value="GntR"/>
    <property type="match status" value="1"/>
</dbReference>
<reference evidence="6 7" key="1">
    <citation type="journal article" date="2023" name="Int. J. Syst. Evol. Microbiol.">
        <title>Arthrobacter mangrovi sp. nov., an actinobacterium isolated from the rhizosphere of a mangrove.</title>
        <authorList>
            <person name="Hamada M."/>
            <person name="Saitou S."/>
            <person name="Enomoto N."/>
            <person name="Nanri K."/>
            <person name="Hidaka K."/>
            <person name="Miura T."/>
            <person name="Tamura T."/>
        </authorList>
    </citation>
    <scope>NUCLEOTIDE SEQUENCE [LARGE SCALE GENOMIC DNA]</scope>
    <source>
        <strain evidence="6 7">NBRC 112813</strain>
    </source>
</reference>
<dbReference type="PRINTS" id="PR00035">
    <property type="entry name" value="HTHGNTR"/>
</dbReference>
<dbReference type="InterPro" id="IPR008920">
    <property type="entry name" value="TF_FadR/GntR_C"/>
</dbReference>
<dbReference type="InterPro" id="IPR000524">
    <property type="entry name" value="Tscrpt_reg_HTH_GntR"/>
</dbReference>
<dbReference type="InterPro" id="IPR011711">
    <property type="entry name" value="GntR_C"/>
</dbReference>
<dbReference type="SUPFAM" id="SSF46785">
    <property type="entry name" value="Winged helix' DNA-binding domain"/>
    <property type="match status" value="1"/>
</dbReference>
<dbReference type="PANTHER" id="PTHR43537">
    <property type="entry name" value="TRANSCRIPTIONAL REGULATOR, GNTR FAMILY"/>
    <property type="match status" value="1"/>
</dbReference>
<organism evidence="6 7">
    <name type="scientific">Arthrobacter mangrovi</name>
    <dbReference type="NCBI Taxonomy" id="2966350"/>
    <lineage>
        <taxon>Bacteria</taxon>
        <taxon>Bacillati</taxon>
        <taxon>Actinomycetota</taxon>
        <taxon>Actinomycetes</taxon>
        <taxon>Micrococcales</taxon>
        <taxon>Micrococcaceae</taxon>
        <taxon>Arthrobacter</taxon>
    </lineage>
</organism>
<feature type="region of interest" description="Disordered" evidence="4">
    <location>
        <begin position="229"/>
        <end position="257"/>
    </location>
</feature>
<feature type="domain" description="HTH gntR-type" evidence="5">
    <location>
        <begin position="13"/>
        <end position="81"/>
    </location>
</feature>
<keyword evidence="1" id="KW-0805">Transcription regulation</keyword>